<evidence type="ECO:0000259" key="4">
    <source>
        <dbReference type="Pfam" id="PF01261"/>
    </source>
</evidence>
<dbReference type="KEGG" id="ovb:NB640_06145"/>
<keyword evidence="1 2" id="KW-0413">Isomerase</keyword>
<dbReference type="NCBIfam" id="TIGR03234">
    <property type="entry name" value="OH-pyruv-isom"/>
    <property type="match status" value="1"/>
</dbReference>
<dbReference type="InterPro" id="IPR050417">
    <property type="entry name" value="Sugar_Epim/Isomerase"/>
</dbReference>
<dbReference type="InterPro" id="IPR013022">
    <property type="entry name" value="Xyl_isomerase-like_TIM-brl"/>
</dbReference>
<dbReference type="NCBIfam" id="NF043033">
    <property type="entry name" value="OxoTetrIsom"/>
    <property type="match status" value="1"/>
</dbReference>
<dbReference type="FunFam" id="3.20.20.150:FF:000007">
    <property type="entry name" value="Hydroxypyruvate isomerase"/>
    <property type="match status" value="1"/>
</dbReference>
<dbReference type="AlphaFoldDB" id="A0A9E9M1S4"/>
<accession>A0A9E9M1S4</accession>
<dbReference type="GO" id="GO:0046487">
    <property type="term" value="P:glyoxylate metabolic process"/>
    <property type="evidence" value="ECO:0007669"/>
    <property type="project" value="TreeGrafter"/>
</dbReference>
<feature type="active site" description="Proton donor/acceptor" evidence="3">
    <location>
        <position position="240"/>
    </location>
</feature>
<dbReference type="InterPro" id="IPR053398">
    <property type="entry name" value="HPT_OtnI_isomerases"/>
</dbReference>
<dbReference type="InterPro" id="IPR026040">
    <property type="entry name" value="HyI-like"/>
</dbReference>
<keyword evidence="6" id="KW-1185">Reference proteome</keyword>
<evidence type="ECO:0000256" key="3">
    <source>
        <dbReference type="PIRSR" id="PIRSR006241-50"/>
    </source>
</evidence>
<dbReference type="InterPro" id="IPR036237">
    <property type="entry name" value="Xyl_isomerase-like_sf"/>
</dbReference>
<evidence type="ECO:0000313" key="5">
    <source>
        <dbReference type="EMBL" id="WAW11208.1"/>
    </source>
</evidence>
<dbReference type="Gene3D" id="3.20.20.150">
    <property type="entry name" value="Divalent-metal-dependent TIM barrel enzymes"/>
    <property type="match status" value="1"/>
</dbReference>
<dbReference type="PANTHER" id="PTHR43489:SF13">
    <property type="entry name" value="HYDROXYPYRUVATE ISOMERASE"/>
    <property type="match status" value="1"/>
</dbReference>
<name>A0A9E9M1S4_9BURK</name>
<dbReference type="InterPro" id="IPR017643">
    <property type="entry name" value="Hydroxypyruvate_isomerase"/>
</dbReference>
<reference evidence="5" key="1">
    <citation type="journal article" date="2022" name="Front. Microbiol.">
        <title>New perspectives on an old grouping: The genomic and phenotypic variability of Oxalobacter formigenes and the implications for calcium oxalate stone prevention.</title>
        <authorList>
            <person name="Chmiel J.A."/>
            <person name="Carr C."/>
            <person name="Stuivenberg G.A."/>
            <person name="Venema R."/>
            <person name="Chanyi R.M."/>
            <person name="Al K.F."/>
            <person name="Giguere D."/>
            <person name="Say H."/>
            <person name="Akouris P.P."/>
            <person name="Dominguez Romero S.A."/>
            <person name="Kwong A."/>
            <person name="Tai V."/>
            <person name="Koval S.F."/>
            <person name="Razvi H."/>
            <person name="Bjazevic J."/>
            <person name="Burton J.P."/>
        </authorList>
    </citation>
    <scope>NUCLEOTIDE SEQUENCE</scope>
    <source>
        <strain evidence="5">WoOx3</strain>
    </source>
</reference>
<comment type="similarity">
    <text evidence="2">Belongs to the hyi family.</text>
</comment>
<dbReference type="EMBL" id="CP098242">
    <property type="protein sequence ID" value="WAW11208.1"/>
    <property type="molecule type" value="Genomic_DNA"/>
</dbReference>
<dbReference type="RefSeq" id="WP_269310319.1">
    <property type="nucleotide sequence ID" value="NZ_CP098242.1"/>
</dbReference>
<sequence>MPKLSANLSMLFTEVPFMERFDAAAKAGFKGVECQFPYAFDMEQIAERLKSNQLEMVLFNLPAGDWEGGDRGIAANPNRVSEFRDGVEKAIEAGKTLGVKQINCLGGIAPHGVPEARIYKTFVDNLAFAAGELKNAGIRLLVEPVNNLDVPGAYLSYTQKAIDMIRDAGSDNVFLQLDIYHMQRMEGELANTIKANIAMIRHMQLADSPGRHEPGTGEINYRFLFSFIDELGYDGWIGCEYRPKTTTTEGLGWIKAHGV</sequence>
<evidence type="ECO:0000256" key="1">
    <source>
        <dbReference type="ARBA" id="ARBA00023235"/>
    </source>
</evidence>
<dbReference type="Proteomes" id="UP001156215">
    <property type="component" value="Chromosome"/>
</dbReference>
<proteinExistence type="inferred from homology"/>
<feature type="active site" description="Proton donor/acceptor" evidence="3">
    <location>
        <position position="143"/>
    </location>
</feature>
<dbReference type="PANTHER" id="PTHR43489">
    <property type="entry name" value="ISOMERASE"/>
    <property type="match status" value="1"/>
</dbReference>
<dbReference type="GO" id="GO:0008903">
    <property type="term" value="F:hydroxypyruvate isomerase activity"/>
    <property type="evidence" value="ECO:0007669"/>
    <property type="project" value="UniProtKB-EC"/>
</dbReference>
<protein>
    <submittedName>
        <fullName evidence="5">Hydroxypyruvate isomerase</fullName>
        <ecNumber evidence="5">5.3.1.22</ecNumber>
    </submittedName>
</protein>
<evidence type="ECO:0000256" key="2">
    <source>
        <dbReference type="PIRNR" id="PIRNR006241"/>
    </source>
</evidence>
<dbReference type="Pfam" id="PF01261">
    <property type="entry name" value="AP_endonuc_2"/>
    <property type="match status" value="1"/>
</dbReference>
<gene>
    <name evidence="5" type="primary">hyi</name>
    <name evidence="5" type="ORF">NB640_06145</name>
</gene>
<evidence type="ECO:0000313" key="6">
    <source>
        <dbReference type="Proteomes" id="UP001156215"/>
    </source>
</evidence>
<dbReference type="EC" id="5.3.1.22" evidence="5"/>
<dbReference type="SUPFAM" id="SSF51658">
    <property type="entry name" value="Xylose isomerase-like"/>
    <property type="match status" value="1"/>
</dbReference>
<dbReference type="PIRSF" id="PIRSF006241">
    <property type="entry name" value="HyI"/>
    <property type="match status" value="1"/>
</dbReference>
<feature type="domain" description="Xylose isomerase-like TIM barrel" evidence="4">
    <location>
        <begin position="21"/>
        <end position="256"/>
    </location>
</feature>
<organism evidence="5 6">
    <name type="scientific">Oxalobacter vibrioformis</name>
    <dbReference type="NCBI Taxonomy" id="933080"/>
    <lineage>
        <taxon>Bacteria</taxon>
        <taxon>Pseudomonadati</taxon>
        <taxon>Pseudomonadota</taxon>
        <taxon>Betaproteobacteria</taxon>
        <taxon>Burkholderiales</taxon>
        <taxon>Oxalobacteraceae</taxon>
        <taxon>Oxalobacter</taxon>
    </lineage>
</organism>